<dbReference type="Pfam" id="PF12706">
    <property type="entry name" value="Lactamase_B_2"/>
    <property type="match status" value="2"/>
</dbReference>
<evidence type="ECO:0000256" key="1">
    <source>
        <dbReference type="SAM" id="MobiDB-lite"/>
    </source>
</evidence>
<dbReference type="OrthoDB" id="332863at2759"/>
<evidence type="ECO:0000313" key="3">
    <source>
        <dbReference type="EMBL" id="SPO23593.1"/>
    </source>
</evidence>
<gene>
    <name evidence="3" type="ORF">UTRI_03881_B</name>
</gene>
<reference evidence="3 4" key="1">
    <citation type="submission" date="2018-03" db="EMBL/GenBank/DDBJ databases">
        <authorList>
            <person name="Guldener U."/>
        </authorList>
    </citation>
    <scope>NUCLEOTIDE SEQUENCE [LARGE SCALE GENOMIC DNA]</scope>
    <source>
        <strain evidence="3 4">NBRC100155</strain>
    </source>
</reference>
<keyword evidence="4" id="KW-1185">Reference proteome</keyword>
<dbReference type="AlphaFoldDB" id="A0A5C3DYT0"/>
<feature type="domain" description="Metallo-beta-lactamase" evidence="2">
    <location>
        <begin position="363"/>
        <end position="442"/>
    </location>
</feature>
<evidence type="ECO:0000259" key="2">
    <source>
        <dbReference type="Pfam" id="PF12706"/>
    </source>
</evidence>
<dbReference type="Gene3D" id="3.60.15.10">
    <property type="entry name" value="Ribonuclease Z/Hydroxyacylglutathione hydrolase-like"/>
    <property type="match status" value="2"/>
</dbReference>
<dbReference type="GO" id="GO:0070292">
    <property type="term" value="P:N-acylphosphatidylethanolamine metabolic process"/>
    <property type="evidence" value="ECO:0007669"/>
    <property type="project" value="TreeGrafter"/>
</dbReference>
<feature type="compositionally biased region" description="Low complexity" evidence="1">
    <location>
        <begin position="50"/>
        <end position="65"/>
    </location>
</feature>
<accession>A0A5C3DYT0</accession>
<feature type="region of interest" description="Disordered" evidence="1">
    <location>
        <begin position="140"/>
        <end position="175"/>
    </location>
</feature>
<dbReference type="GO" id="GO:0070291">
    <property type="term" value="P:N-acylethanolamine metabolic process"/>
    <property type="evidence" value="ECO:0007669"/>
    <property type="project" value="TreeGrafter"/>
</dbReference>
<proteinExistence type="predicted"/>
<feature type="region of interest" description="Disordered" evidence="1">
    <location>
        <begin position="448"/>
        <end position="491"/>
    </location>
</feature>
<sequence>MTGAPQVAPLAADIKFHIPKDDLPPSHHVLAPAPGTTLSSYLPHWDPRPTSSTIQQTSSSESNTQNLEDGSDYSSGQNITCLPNSIALVDSNKVVRIGFRNPWPSWHKPTMAEVWQGLEWGEDHDPAIDYAMQDADVAKGVGAGQQGADASLDPYLDSRPGTPDLDDTEQGAKRDLESHSISFAQRTIPAVPYSRQQKIKMASKQLLTIQEPDFTFNDSSKNLKATWLGHAGVLVQLAPLNPNKQPIRVLFDPIFSQRCSPTQVAGPIRSYAAPCPISSLPPIDIVIISHNHYDHLDYDTIKELWTANKDRIRFVVPLGNKVWFDGANAASGGEASLQSASTTASSSTWSLAPSVTNAATTSNLSIPSERVTELDWWDEIHLTQPGSEANKVLRVVCTPAQHGSGRYGVDANCALWSSWFLEHPGTKVDPTPSRIFFGGDTGCQFHGRSFPPAPLRPAENGSEDATPASEVSSLGESATPPDLTHNPTYRGGTRLQQDVEEDYPACPAFEEIVARLGVPNFLMLPISVGATISFLRSYVPLPDSISPFPRISSGLTAANHMPPWDAVGVFDRMTSHKDASGKEDAVCMAIHWGTFISGPEEVLKTLGQLKWACEQHNVHFGRSEDALPAKGKEKTGKVGRKTFIALNHGASLVL</sequence>
<feature type="compositionally biased region" description="Polar residues" evidence="1">
    <location>
        <begin position="66"/>
        <end position="76"/>
    </location>
</feature>
<organism evidence="3 4">
    <name type="scientific">Ustilago trichophora</name>
    <dbReference type="NCBI Taxonomy" id="86804"/>
    <lineage>
        <taxon>Eukaryota</taxon>
        <taxon>Fungi</taxon>
        <taxon>Dikarya</taxon>
        <taxon>Basidiomycota</taxon>
        <taxon>Ustilaginomycotina</taxon>
        <taxon>Ustilaginomycetes</taxon>
        <taxon>Ustilaginales</taxon>
        <taxon>Ustilaginaceae</taxon>
        <taxon>Ustilago</taxon>
    </lineage>
</organism>
<feature type="region of interest" description="Disordered" evidence="1">
    <location>
        <begin position="40"/>
        <end position="76"/>
    </location>
</feature>
<feature type="compositionally biased region" description="Low complexity" evidence="1">
    <location>
        <begin position="140"/>
        <end position="150"/>
    </location>
</feature>
<feature type="domain" description="Metallo-beta-lactamase" evidence="2">
    <location>
        <begin position="248"/>
        <end position="319"/>
    </location>
</feature>
<dbReference type="GO" id="GO:0070290">
    <property type="term" value="F:N-acylphosphatidylethanolamine-specific phospholipase D activity"/>
    <property type="evidence" value="ECO:0007669"/>
    <property type="project" value="TreeGrafter"/>
</dbReference>
<name>A0A5C3DYT0_9BASI</name>
<protein>
    <submittedName>
        <fullName evidence="3">Related to FMP30 - mitochondrial inner membrane protein with a role in maintaining mitochondrial morphology</fullName>
    </submittedName>
</protein>
<dbReference type="PANTHER" id="PTHR15032:SF27">
    <property type="entry name" value="N-ACYL-PHOSPHATIDYLETHANOLAMINE-HYDROLYZING PHOSPHOLIPASE D"/>
    <property type="match status" value="1"/>
</dbReference>
<dbReference type="InterPro" id="IPR001279">
    <property type="entry name" value="Metallo-B-lactamas"/>
</dbReference>
<dbReference type="InterPro" id="IPR036866">
    <property type="entry name" value="RibonucZ/Hydroxyglut_hydro"/>
</dbReference>
<evidence type="ECO:0000313" key="4">
    <source>
        <dbReference type="Proteomes" id="UP000324022"/>
    </source>
</evidence>
<dbReference type="Proteomes" id="UP000324022">
    <property type="component" value="Unassembled WGS sequence"/>
</dbReference>
<dbReference type="GO" id="GO:0005737">
    <property type="term" value="C:cytoplasm"/>
    <property type="evidence" value="ECO:0007669"/>
    <property type="project" value="TreeGrafter"/>
</dbReference>
<dbReference type="EMBL" id="OOIN01000006">
    <property type="protein sequence ID" value="SPO23593.1"/>
    <property type="molecule type" value="Genomic_DNA"/>
</dbReference>
<dbReference type="PANTHER" id="PTHR15032">
    <property type="entry name" value="N-ACYL-PHOSPHATIDYLETHANOLAMINE-HYDROLYZING PHOSPHOLIPASE D"/>
    <property type="match status" value="1"/>
</dbReference>
<dbReference type="SUPFAM" id="SSF56281">
    <property type="entry name" value="Metallo-hydrolase/oxidoreductase"/>
    <property type="match status" value="1"/>
</dbReference>